<sequence length="301" mass="32226">MSFLSKLHLRSAHAGLKRGGPPPCGCELPPRRKTAKAVKADKVATVVDRRRGAWRGAVLPLVAIALWSVVSALHLVKSGLLVSPLEVLQTGWQQTISGALLRALSASLAREASGFVIGTAGGLLLGSLLGFSRLARRMVGPSFDTFKQISLFAWIPLISVWFGLGDAAKVVFLSLAALLPVTAHTCDGIHAVPRSYIEVARAFRYSRLQLIAYVIFPAALPSIFTGIYLALIYSWLATLGAEYLLVSGSGIGNLLIDGSEQFRMDLVLFGIIVVGLTGWALNALARAIERAVFARRPARTS</sequence>
<dbReference type="RefSeq" id="WP_084585516.1">
    <property type="nucleotide sequence ID" value="NZ_CP066076.1"/>
</dbReference>
<dbReference type="GO" id="GO:0055085">
    <property type="term" value="P:transmembrane transport"/>
    <property type="evidence" value="ECO:0007669"/>
    <property type="project" value="InterPro"/>
</dbReference>
<evidence type="ECO:0000313" key="10">
    <source>
        <dbReference type="Proteomes" id="UP000595610"/>
    </source>
</evidence>
<keyword evidence="10" id="KW-1185">Reference proteome</keyword>
<accession>A0A7T4N8U0</accession>
<feature type="transmembrane region" description="Helical" evidence="7">
    <location>
        <begin position="112"/>
        <end position="134"/>
    </location>
</feature>
<organism evidence="9 10">
    <name type="scientific">Paraburkholderia ginsengisoli</name>
    <dbReference type="NCBI Taxonomy" id="311231"/>
    <lineage>
        <taxon>Bacteria</taxon>
        <taxon>Pseudomonadati</taxon>
        <taxon>Pseudomonadota</taxon>
        <taxon>Betaproteobacteria</taxon>
        <taxon>Burkholderiales</taxon>
        <taxon>Burkholderiaceae</taxon>
        <taxon>Paraburkholderia</taxon>
    </lineage>
</organism>
<dbReference type="PANTHER" id="PTHR30151:SF25">
    <property type="entry name" value="TAURINE TRANSPORT SYSTEM PERMEASE PROTEIN TAUC"/>
    <property type="match status" value="1"/>
</dbReference>
<keyword evidence="3" id="KW-1003">Cell membrane</keyword>
<dbReference type="AlphaFoldDB" id="A0A7T4N8U0"/>
<dbReference type="Pfam" id="PF00528">
    <property type="entry name" value="BPD_transp_1"/>
    <property type="match status" value="1"/>
</dbReference>
<comment type="similarity">
    <text evidence="7">Belongs to the binding-protein-dependent transport system permease family.</text>
</comment>
<dbReference type="Proteomes" id="UP000595610">
    <property type="component" value="Chromosome 2"/>
</dbReference>
<evidence type="ECO:0000256" key="3">
    <source>
        <dbReference type="ARBA" id="ARBA00022475"/>
    </source>
</evidence>
<keyword evidence="6 7" id="KW-0472">Membrane</keyword>
<dbReference type="EMBL" id="CP066076">
    <property type="protein sequence ID" value="QQC67332.1"/>
    <property type="molecule type" value="Genomic_DNA"/>
</dbReference>
<keyword evidence="4 7" id="KW-0812">Transmembrane</keyword>
<feature type="domain" description="ABC transmembrane type-1" evidence="8">
    <location>
        <begin position="104"/>
        <end position="285"/>
    </location>
</feature>
<evidence type="ECO:0000256" key="4">
    <source>
        <dbReference type="ARBA" id="ARBA00022692"/>
    </source>
</evidence>
<dbReference type="KEGG" id="pgis:I6I06_20505"/>
<comment type="subcellular location">
    <subcellularLocation>
        <location evidence="1 7">Cell membrane</location>
        <topology evidence="1 7">Multi-pass membrane protein</topology>
    </subcellularLocation>
</comment>
<evidence type="ECO:0000256" key="6">
    <source>
        <dbReference type="ARBA" id="ARBA00023136"/>
    </source>
</evidence>
<evidence type="ECO:0000256" key="5">
    <source>
        <dbReference type="ARBA" id="ARBA00022989"/>
    </source>
</evidence>
<feature type="transmembrane region" description="Helical" evidence="7">
    <location>
        <begin position="57"/>
        <end position="76"/>
    </location>
</feature>
<protein>
    <submittedName>
        <fullName evidence="9">ABC transporter permease</fullName>
    </submittedName>
</protein>
<dbReference type="PROSITE" id="PS50928">
    <property type="entry name" value="ABC_TM1"/>
    <property type="match status" value="1"/>
</dbReference>
<dbReference type="InterPro" id="IPR035906">
    <property type="entry name" value="MetI-like_sf"/>
</dbReference>
<evidence type="ECO:0000259" key="8">
    <source>
        <dbReference type="PROSITE" id="PS50928"/>
    </source>
</evidence>
<dbReference type="GO" id="GO:0010438">
    <property type="term" value="P:cellular response to sulfur starvation"/>
    <property type="evidence" value="ECO:0007669"/>
    <property type="project" value="TreeGrafter"/>
</dbReference>
<name>A0A7T4N8U0_9BURK</name>
<dbReference type="SUPFAM" id="SSF161098">
    <property type="entry name" value="MetI-like"/>
    <property type="match status" value="1"/>
</dbReference>
<proteinExistence type="inferred from homology"/>
<evidence type="ECO:0000313" key="9">
    <source>
        <dbReference type="EMBL" id="QQC67332.1"/>
    </source>
</evidence>
<keyword evidence="5 7" id="KW-1133">Transmembrane helix</keyword>
<gene>
    <name evidence="9" type="ORF">I6I06_20505</name>
</gene>
<evidence type="ECO:0000256" key="1">
    <source>
        <dbReference type="ARBA" id="ARBA00004651"/>
    </source>
</evidence>
<feature type="transmembrane region" description="Helical" evidence="7">
    <location>
        <begin position="210"/>
        <end position="236"/>
    </location>
</feature>
<evidence type="ECO:0000256" key="7">
    <source>
        <dbReference type="RuleBase" id="RU363032"/>
    </source>
</evidence>
<feature type="transmembrane region" description="Helical" evidence="7">
    <location>
        <begin position="146"/>
        <end position="164"/>
    </location>
</feature>
<dbReference type="Gene3D" id="1.10.3720.10">
    <property type="entry name" value="MetI-like"/>
    <property type="match status" value="1"/>
</dbReference>
<dbReference type="PANTHER" id="PTHR30151">
    <property type="entry name" value="ALKANE SULFONATE ABC TRANSPORTER-RELATED, MEMBRANE SUBUNIT"/>
    <property type="match status" value="1"/>
</dbReference>
<dbReference type="GO" id="GO:0005886">
    <property type="term" value="C:plasma membrane"/>
    <property type="evidence" value="ECO:0007669"/>
    <property type="project" value="UniProtKB-SubCell"/>
</dbReference>
<dbReference type="CDD" id="cd06261">
    <property type="entry name" value="TM_PBP2"/>
    <property type="match status" value="1"/>
</dbReference>
<feature type="transmembrane region" description="Helical" evidence="7">
    <location>
        <begin position="266"/>
        <end position="285"/>
    </location>
</feature>
<evidence type="ECO:0000256" key="2">
    <source>
        <dbReference type="ARBA" id="ARBA00022448"/>
    </source>
</evidence>
<dbReference type="InterPro" id="IPR000515">
    <property type="entry name" value="MetI-like"/>
</dbReference>
<keyword evidence="2 7" id="KW-0813">Transport</keyword>
<reference evidence="9 10" key="1">
    <citation type="submission" date="2020-12" db="EMBL/GenBank/DDBJ databases">
        <title>FDA dAtabase for Regulatory Grade micrObial Sequences (FDA-ARGOS): Supporting development and validation of Infectious Disease Dx tests.</title>
        <authorList>
            <person name="Nelson B."/>
            <person name="Plummer A."/>
            <person name="Tallon L."/>
            <person name="Sadzewicz L."/>
            <person name="Zhao X."/>
            <person name="Boylan J."/>
            <person name="Ott S."/>
            <person name="Bowen H."/>
            <person name="Vavikolanu K."/>
            <person name="Mehta A."/>
            <person name="Aluvathingal J."/>
            <person name="Nadendla S."/>
            <person name="Myers T."/>
            <person name="Yan Y."/>
            <person name="Sichtig H."/>
        </authorList>
    </citation>
    <scope>NUCLEOTIDE SEQUENCE [LARGE SCALE GENOMIC DNA]</scope>
    <source>
        <strain evidence="9 10">FDAARGOS_1049</strain>
    </source>
</reference>